<dbReference type="Pfam" id="PF08281">
    <property type="entry name" value="Sigma70_r4_2"/>
    <property type="match status" value="1"/>
</dbReference>
<keyword evidence="2 6" id="KW-0805">Transcription regulation</keyword>
<evidence type="ECO:0000256" key="6">
    <source>
        <dbReference type="RuleBase" id="RU000716"/>
    </source>
</evidence>
<dbReference type="InterPro" id="IPR036388">
    <property type="entry name" value="WH-like_DNA-bd_sf"/>
</dbReference>
<dbReference type="NCBIfam" id="TIGR02937">
    <property type="entry name" value="sigma70-ECF"/>
    <property type="match status" value="1"/>
</dbReference>
<dbReference type="InterPro" id="IPR014284">
    <property type="entry name" value="RNA_pol_sigma-70_dom"/>
</dbReference>
<accession>A0A5C6DUY4</accession>
<organism evidence="9 10">
    <name type="scientific">Novipirellula artificiosorum</name>
    <dbReference type="NCBI Taxonomy" id="2528016"/>
    <lineage>
        <taxon>Bacteria</taxon>
        <taxon>Pseudomonadati</taxon>
        <taxon>Planctomycetota</taxon>
        <taxon>Planctomycetia</taxon>
        <taxon>Pirellulales</taxon>
        <taxon>Pirellulaceae</taxon>
        <taxon>Novipirellula</taxon>
    </lineage>
</organism>
<dbReference type="CDD" id="cd06171">
    <property type="entry name" value="Sigma70_r4"/>
    <property type="match status" value="1"/>
</dbReference>
<evidence type="ECO:0000259" key="7">
    <source>
        <dbReference type="Pfam" id="PF04542"/>
    </source>
</evidence>
<dbReference type="Proteomes" id="UP000319143">
    <property type="component" value="Unassembled WGS sequence"/>
</dbReference>
<evidence type="ECO:0000259" key="8">
    <source>
        <dbReference type="Pfam" id="PF08281"/>
    </source>
</evidence>
<evidence type="ECO:0000256" key="1">
    <source>
        <dbReference type="ARBA" id="ARBA00010641"/>
    </source>
</evidence>
<protein>
    <recommendedName>
        <fullName evidence="6">RNA polymerase sigma factor</fullName>
    </recommendedName>
</protein>
<keyword evidence="4 6" id="KW-0238">DNA-binding</keyword>
<comment type="similarity">
    <text evidence="1 6">Belongs to the sigma-70 factor family. ECF subfamily.</text>
</comment>
<dbReference type="AlphaFoldDB" id="A0A5C6DUY4"/>
<reference evidence="9 10" key="1">
    <citation type="submission" date="2019-02" db="EMBL/GenBank/DDBJ databases">
        <title>Deep-cultivation of Planctomycetes and their phenomic and genomic characterization uncovers novel biology.</title>
        <authorList>
            <person name="Wiegand S."/>
            <person name="Jogler M."/>
            <person name="Boedeker C."/>
            <person name="Pinto D."/>
            <person name="Vollmers J."/>
            <person name="Rivas-Marin E."/>
            <person name="Kohn T."/>
            <person name="Peeters S.H."/>
            <person name="Heuer A."/>
            <person name="Rast P."/>
            <person name="Oberbeckmann S."/>
            <person name="Bunk B."/>
            <person name="Jeske O."/>
            <person name="Meyerdierks A."/>
            <person name="Storesund J.E."/>
            <person name="Kallscheuer N."/>
            <person name="Luecker S."/>
            <person name="Lage O.M."/>
            <person name="Pohl T."/>
            <person name="Merkel B.J."/>
            <person name="Hornburger P."/>
            <person name="Mueller R.-W."/>
            <person name="Bruemmer F."/>
            <person name="Labrenz M."/>
            <person name="Spormann A.M."/>
            <person name="Op Den Camp H."/>
            <person name="Overmann J."/>
            <person name="Amann R."/>
            <person name="Jetten M.S.M."/>
            <person name="Mascher T."/>
            <person name="Medema M.H."/>
            <person name="Devos D.P."/>
            <person name="Kaster A.-K."/>
            <person name="Ovreas L."/>
            <person name="Rohde M."/>
            <person name="Galperin M.Y."/>
            <person name="Jogler C."/>
        </authorList>
    </citation>
    <scope>NUCLEOTIDE SEQUENCE [LARGE SCALE GENOMIC DNA]</scope>
    <source>
        <strain evidence="9 10">Poly41</strain>
    </source>
</reference>
<dbReference type="InterPro" id="IPR013249">
    <property type="entry name" value="RNA_pol_sigma70_r4_t2"/>
</dbReference>
<feature type="domain" description="RNA polymerase sigma-70 region 2" evidence="7">
    <location>
        <begin position="55"/>
        <end position="121"/>
    </location>
</feature>
<dbReference type="InterPro" id="IPR013324">
    <property type="entry name" value="RNA_pol_sigma_r3/r4-like"/>
</dbReference>
<evidence type="ECO:0000256" key="4">
    <source>
        <dbReference type="ARBA" id="ARBA00023125"/>
    </source>
</evidence>
<dbReference type="Gene3D" id="1.10.10.10">
    <property type="entry name" value="Winged helix-like DNA-binding domain superfamily/Winged helix DNA-binding domain"/>
    <property type="match status" value="1"/>
</dbReference>
<dbReference type="InterPro" id="IPR007627">
    <property type="entry name" value="RNA_pol_sigma70_r2"/>
</dbReference>
<dbReference type="PANTHER" id="PTHR43133">
    <property type="entry name" value="RNA POLYMERASE ECF-TYPE SIGMA FACTO"/>
    <property type="match status" value="1"/>
</dbReference>
<comment type="caution">
    <text evidence="9">The sequence shown here is derived from an EMBL/GenBank/DDBJ whole genome shotgun (WGS) entry which is preliminary data.</text>
</comment>
<dbReference type="OrthoDB" id="9785675at2"/>
<proteinExistence type="inferred from homology"/>
<dbReference type="EMBL" id="SJPV01000003">
    <property type="protein sequence ID" value="TWU39251.1"/>
    <property type="molecule type" value="Genomic_DNA"/>
</dbReference>
<dbReference type="SUPFAM" id="SSF88946">
    <property type="entry name" value="Sigma2 domain of RNA polymerase sigma factors"/>
    <property type="match status" value="1"/>
</dbReference>
<evidence type="ECO:0000256" key="5">
    <source>
        <dbReference type="ARBA" id="ARBA00023163"/>
    </source>
</evidence>
<dbReference type="InterPro" id="IPR013325">
    <property type="entry name" value="RNA_pol_sigma_r2"/>
</dbReference>
<dbReference type="GO" id="GO:0016987">
    <property type="term" value="F:sigma factor activity"/>
    <property type="evidence" value="ECO:0007669"/>
    <property type="project" value="UniProtKB-KW"/>
</dbReference>
<sequence>MVQALETDFNRPKPMMQSHATNTIEPASEGLVSTRTDSQLIQVVLQGDSTAYDELVRRYQERLYTSIWSNVGCPALAEDIVQDAFLNAYIHLRSFRNRSSFYTWLYRIALNSRRNYLHKRGHAVSIEFVDEDQSRDRSARHETPVDCAERQEDRIHVRVALSRLDDAHRTILMLREFEGFDYETIAEMLQVKMGTVRSRLSRARAKLKQELDNYLTAGSESLQSDYGHDPNALLNQ</sequence>
<name>A0A5C6DUY4_9BACT</name>
<evidence type="ECO:0000256" key="2">
    <source>
        <dbReference type="ARBA" id="ARBA00023015"/>
    </source>
</evidence>
<evidence type="ECO:0000313" key="10">
    <source>
        <dbReference type="Proteomes" id="UP000319143"/>
    </source>
</evidence>
<keyword evidence="10" id="KW-1185">Reference proteome</keyword>
<dbReference type="Pfam" id="PF04542">
    <property type="entry name" value="Sigma70_r2"/>
    <property type="match status" value="1"/>
</dbReference>
<evidence type="ECO:0000313" key="9">
    <source>
        <dbReference type="EMBL" id="TWU39251.1"/>
    </source>
</evidence>
<dbReference type="InterPro" id="IPR039425">
    <property type="entry name" value="RNA_pol_sigma-70-like"/>
</dbReference>
<dbReference type="Gene3D" id="1.10.1740.10">
    <property type="match status" value="1"/>
</dbReference>
<dbReference type="PANTHER" id="PTHR43133:SF51">
    <property type="entry name" value="RNA POLYMERASE SIGMA FACTOR"/>
    <property type="match status" value="1"/>
</dbReference>
<gene>
    <name evidence="9" type="primary">rpoE_3</name>
    <name evidence="9" type="ORF">Poly41_20730</name>
</gene>
<dbReference type="SUPFAM" id="SSF88659">
    <property type="entry name" value="Sigma3 and sigma4 domains of RNA polymerase sigma factors"/>
    <property type="match status" value="1"/>
</dbReference>
<feature type="domain" description="RNA polymerase sigma factor 70 region 4 type 2" evidence="8">
    <location>
        <begin position="158"/>
        <end position="207"/>
    </location>
</feature>
<keyword evidence="3 6" id="KW-0731">Sigma factor</keyword>
<dbReference type="GO" id="GO:0003677">
    <property type="term" value="F:DNA binding"/>
    <property type="evidence" value="ECO:0007669"/>
    <property type="project" value="UniProtKB-KW"/>
</dbReference>
<evidence type="ECO:0000256" key="3">
    <source>
        <dbReference type="ARBA" id="ARBA00023082"/>
    </source>
</evidence>
<dbReference type="GO" id="GO:0006352">
    <property type="term" value="P:DNA-templated transcription initiation"/>
    <property type="evidence" value="ECO:0007669"/>
    <property type="project" value="InterPro"/>
</dbReference>
<keyword evidence="5 6" id="KW-0804">Transcription</keyword>
<dbReference type="InterPro" id="IPR000838">
    <property type="entry name" value="RNA_pol_sigma70_ECF_CS"/>
</dbReference>
<dbReference type="PROSITE" id="PS01063">
    <property type="entry name" value="SIGMA70_ECF"/>
    <property type="match status" value="1"/>
</dbReference>